<dbReference type="Proteomes" id="UP000688947">
    <property type="component" value="Unassembled WGS sequence"/>
</dbReference>
<evidence type="ECO:0000313" key="2">
    <source>
        <dbReference type="EMBL" id="KAG2847653.1"/>
    </source>
</evidence>
<reference evidence="3" key="2">
    <citation type="submission" date="2021-01" db="EMBL/GenBank/DDBJ databases">
        <title>Phytophthora aleatoria, a newly-described species from Pinus radiata is distinct from Phytophthora cactorum isolates based on comparative genomics.</title>
        <authorList>
            <person name="Mcdougal R."/>
            <person name="Panda P."/>
            <person name="Williams N."/>
            <person name="Studholme D.J."/>
        </authorList>
    </citation>
    <scope>NUCLEOTIDE SEQUENCE</scope>
    <source>
        <strain evidence="3">NZFS 3830</strain>
    </source>
</reference>
<proteinExistence type="predicted"/>
<dbReference type="OrthoDB" id="10362866at2759"/>
<dbReference type="AlphaFoldDB" id="A0A8T0YLH2"/>
<feature type="compositionally biased region" description="Basic and acidic residues" evidence="1">
    <location>
        <begin position="12"/>
        <end position="21"/>
    </location>
</feature>
<reference evidence="2" key="1">
    <citation type="submission" date="2018-10" db="EMBL/GenBank/DDBJ databases">
        <title>Effector identification in a new, highly contiguous assembly of the strawberry crown rot pathogen Phytophthora cactorum.</title>
        <authorList>
            <person name="Armitage A.D."/>
            <person name="Nellist C.F."/>
            <person name="Bates H."/>
            <person name="Vickerstaff R.J."/>
            <person name="Harrison R.J."/>
        </authorList>
    </citation>
    <scope>NUCLEOTIDE SEQUENCE</scope>
    <source>
        <strain evidence="2">15-7</strain>
    </source>
</reference>
<comment type="caution">
    <text evidence="2">The sequence shown here is derived from an EMBL/GenBank/DDBJ whole genome shotgun (WGS) entry which is preliminary data.</text>
</comment>
<feature type="region of interest" description="Disordered" evidence="1">
    <location>
        <begin position="1"/>
        <end position="21"/>
    </location>
</feature>
<evidence type="ECO:0000313" key="3">
    <source>
        <dbReference type="EMBL" id="KAG6952310.1"/>
    </source>
</evidence>
<name>A0A8T0YLH2_9STRA</name>
<evidence type="ECO:0000313" key="4">
    <source>
        <dbReference type="Proteomes" id="UP000735874"/>
    </source>
</evidence>
<sequence>MSASPPARRKARASETQRIDSQRCRRRSAFANKVWRSATDGAGRMMRAPSMGRSADSGRKSAWEHRSGLAGGWLAGEATPAVAGAVGAVVATTATVAWSAIAFALPGFLLVVLRATNAPLCAVGSPDRVAAPFDGMPGAWRAGTRVGECGIIMALVSVDSSTPLDEMIHRKEALVVKRSKGGTGARIGGILSISDGQDLTGKYRGRTSFVQYLMLEKHGKGVVEGEICDCVIRG</sequence>
<evidence type="ECO:0000256" key="1">
    <source>
        <dbReference type="SAM" id="MobiDB-lite"/>
    </source>
</evidence>
<protein>
    <submittedName>
        <fullName evidence="2">Uncharacterized protein</fullName>
    </submittedName>
</protein>
<dbReference type="EMBL" id="RCMG01000784">
    <property type="protein sequence ID" value="KAG2847653.1"/>
    <property type="molecule type" value="Genomic_DNA"/>
</dbReference>
<dbReference type="Proteomes" id="UP000735874">
    <property type="component" value="Unassembled WGS sequence"/>
</dbReference>
<dbReference type="EMBL" id="JAENGZ010000930">
    <property type="protein sequence ID" value="KAG6952310.1"/>
    <property type="molecule type" value="Genomic_DNA"/>
</dbReference>
<accession>A0A8T0YLH2</accession>
<dbReference type="VEuPathDB" id="FungiDB:PC110_g19952"/>
<organism evidence="2 4">
    <name type="scientific">Phytophthora cactorum</name>
    <dbReference type="NCBI Taxonomy" id="29920"/>
    <lineage>
        <taxon>Eukaryota</taxon>
        <taxon>Sar</taxon>
        <taxon>Stramenopiles</taxon>
        <taxon>Oomycota</taxon>
        <taxon>Peronosporomycetes</taxon>
        <taxon>Peronosporales</taxon>
        <taxon>Peronosporaceae</taxon>
        <taxon>Phytophthora</taxon>
    </lineage>
</organism>
<gene>
    <name evidence="3" type="ORF">JG687_00013083</name>
    <name evidence="2" type="ORF">PC113_g17725</name>
</gene>